<dbReference type="OrthoDB" id="9806195at2"/>
<feature type="transmembrane region" description="Helical" evidence="1">
    <location>
        <begin position="6"/>
        <end position="30"/>
    </location>
</feature>
<reference evidence="2 3" key="1">
    <citation type="journal article" date="2012" name="J. Bacteriol.">
        <title>Genome Sequence of Gallaecimonas xiamenensis Type Strain 3-C-1.</title>
        <authorList>
            <person name="Lai Q."/>
            <person name="Wang L."/>
            <person name="Wang W."/>
            <person name="Shao Z."/>
        </authorList>
    </citation>
    <scope>NUCLEOTIDE SEQUENCE [LARGE SCALE GENOMIC DNA]</scope>
    <source>
        <strain evidence="2 3">3-C-1</strain>
    </source>
</reference>
<accession>K2JZV2</accession>
<comment type="caution">
    <text evidence="2">The sequence shown here is derived from an EMBL/GenBank/DDBJ whole genome shotgun (WGS) entry which is preliminary data.</text>
</comment>
<dbReference type="Pfam" id="PF03929">
    <property type="entry name" value="PepSY_TM"/>
    <property type="match status" value="1"/>
</dbReference>
<evidence type="ECO:0008006" key="4">
    <source>
        <dbReference type="Google" id="ProtNLM"/>
    </source>
</evidence>
<organism evidence="2 3">
    <name type="scientific">Gallaecimonas xiamenensis 3-C-1</name>
    <dbReference type="NCBI Taxonomy" id="745411"/>
    <lineage>
        <taxon>Bacteria</taxon>
        <taxon>Pseudomonadati</taxon>
        <taxon>Pseudomonadota</taxon>
        <taxon>Gammaproteobacteria</taxon>
        <taxon>Enterobacterales</taxon>
        <taxon>Gallaecimonadaceae</taxon>
        <taxon>Gallaecimonas</taxon>
    </lineage>
</organism>
<evidence type="ECO:0000313" key="2">
    <source>
        <dbReference type="EMBL" id="EKE75924.1"/>
    </source>
</evidence>
<keyword evidence="1" id="KW-0472">Membrane</keyword>
<dbReference type="RefSeq" id="WP_008483505.1">
    <property type="nucleotide sequence ID" value="NZ_AMRI01000006.1"/>
</dbReference>
<dbReference type="STRING" id="745411.B3C1_05677"/>
<feature type="transmembrane region" description="Helical" evidence="1">
    <location>
        <begin position="196"/>
        <end position="216"/>
    </location>
</feature>
<evidence type="ECO:0000256" key="1">
    <source>
        <dbReference type="SAM" id="Phobius"/>
    </source>
</evidence>
<protein>
    <recommendedName>
        <fullName evidence="4">PepSY-associated TM helix domain-containing protein</fullName>
    </recommendedName>
</protein>
<dbReference type="eggNOG" id="COG3182">
    <property type="taxonomic scope" value="Bacteria"/>
</dbReference>
<keyword evidence="1" id="KW-0812">Transmembrane</keyword>
<dbReference type="Proteomes" id="UP000006755">
    <property type="component" value="Unassembled WGS sequence"/>
</dbReference>
<keyword evidence="3" id="KW-1185">Reference proteome</keyword>
<dbReference type="EMBL" id="AMRI01000006">
    <property type="protein sequence ID" value="EKE75924.1"/>
    <property type="molecule type" value="Genomic_DNA"/>
</dbReference>
<name>K2JZV2_9GAMM</name>
<gene>
    <name evidence="2" type="ORF">B3C1_05677</name>
</gene>
<evidence type="ECO:0000313" key="3">
    <source>
        <dbReference type="Proteomes" id="UP000006755"/>
    </source>
</evidence>
<dbReference type="AlphaFoldDB" id="K2JZV2"/>
<proteinExistence type="predicted"/>
<keyword evidence="1" id="KW-1133">Transmembrane helix</keyword>
<dbReference type="InterPro" id="IPR005625">
    <property type="entry name" value="PepSY-ass_TM"/>
</dbReference>
<sequence>MRWRRWHLWLGWFTGTQMLVWTLTGLYMVVMDLNFIHGKPLVDAHPYPLAWRPDYVAPADLKLPPSARQLTLTTRLGHPVYEVLADSGPSLLDATNGLPFLLGPEDMGSLAKGYYQGDGQLVELRQIRDQAPRELGNRALPVWQARFDDSYDTTLYLSDQTGTLLTQRHRYWRWFDVAWMLHIMDYQERERIDLPWLRLFSLAGLLLAASGCLLWLRTHFKSSAE</sequence>